<dbReference type="InterPro" id="IPR006190">
    <property type="entry name" value="SAF_AFP_Neu5Ac"/>
</dbReference>
<evidence type="ECO:0000313" key="3">
    <source>
        <dbReference type="Proteomes" id="UP000320184"/>
    </source>
</evidence>
<dbReference type="EMBL" id="VBOT01000101">
    <property type="protein sequence ID" value="TMQ50381.1"/>
    <property type="molecule type" value="Genomic_DNA"/>
</dbReference>
<evidence type="ECO:0000259" key="1">
    <source>
        <dbReference type="PROSITE" id="PS50844"/>
    </source>
</evidence>
<proteinExistence type="predicted"/>
<dbReference type="AlphaFoldDB" id="A0A538SG87"/>
<dbReference type="PANTHER" id="PTHR42966:SF1">
    <property type="entry name" value="SIALIC ACID SYNTHASE"/>
    <property type="match status" value="1"/>
</dbReference>
<name>A0A538SG87_UNCEI</name>
<organism evidence="2 3">
    <name type="scientific">Eiseniibacteriota bacterium</name>
    <dbReference type="NCBI Taxonomy" id="2212470"/>
    <lineage>
        <taxon>Bacteria</taxon>
        <taxon>Candidatus Eiseniibacteriota</taxon>
    </lineage>
</organism>
<gene>
    <name evidence="2" type="ORF">E6K73_07945</name>
</gene>
<protein>
    <submittedName>
        <fullName evidence="2">Polyhydroxyalkanoate biosynthesis repressor PhaR</fullName>
    </submittedName>
</protein>
<dbReference type="Proteomes" id="UP000320184">
    <property type="component" value="Unassembled WGS sequence"/>
</dbReference>
<dbReference type="PANTHER" id="PTHR42966">
    <property type="entry name" value="N-ACETYLNEURAMINATE SYNTHASE"/>
    <property type="match status" value="1"/>
</dbReference>
<dbReference type="InterPro" id="IPR036732">
    <property type="entry name" value="AFP_Neu5c_C_sf"/>
</dbReference>
<dbReference type="InterPro" id="IPR057736">
    <property type="entry name" value="SAF_PseI/NeuA/NeuB"/>
</dbReference>
<dbReference type="GO" id="GO:0047444">
    <property type="term" value="F:N-acylneuraminate-9-phosphate synthase activity"/>
    <property type="evidence" value="ECO:0007669"/>
    <property type="project" value="TreeGrafter"/>
</dbReference>
<reference evidence="2 3" key="1">
    <citation type="journal article" date="2019" name="Nat. Microbiol.">
        <title>Mediterranean grassland soil C-N compound turnover is dependent on rainfall and depth, and is mediated by genomically divergent microorganisms.</title>
        <authorList>
            <person name="Diamond S."/>
            <person name="Andeer P.F."/>
            <person name="Li Z."/>
            <person name="Crits-Christoph A."/>
            <person name="Burstein D."/>
            <person name="Anantharaman K."/>
            <person name="Lane K.R."/>
            <person name="Thomas B.C."/>
            <person name="Pan C."/>
            <person name="Northen T.R."/>
            <person name="Banfield J.F."/>
        </authorList>
    </citation>
    <scope>NUCLEOTIDE SEQUENCE [LARGE SCALE GENOMIC DNA]</scope>
    <source>
        <strain evidence="2">WS_3</strain>
    </source>
</reference>
<feature type="domain" description="AFP-like" evidence="1">
    <location>
        <begin position="309"/>
        <end position="366"/>
    </location>
</feature>
<dbReference type="SMART" id="SM00858">
    <property type="entry name" value="SAF"/>
    <property type="match status" value="1"/>
</dbReference>
<dbReference type="PROSITE" id="PS50844">
    <property type="entry name" value="AFP_LIKE"/>
    <property type="match status" value="1"/>
</dbReference>
<dbReference type="InterPro" id="IPR013132">
    <property type="entry name" value="PseI/NeuA/B-like_N"/>
</dbReference>
<dbReference type="Pfam" id="PF08666">
    <property type="entry name" value="SAF"/>
    <property type="match status" value="1"/>
</dbReference>
<dbReference type="Gene3D" id="3.90.1210.10">
    <property type="entry name" value="Antifreeze-like/N-acetylneuraminic acid synthase C-terminal domain"/>
    <property type="match status" value="1"/>
</dbReference>
<evidence type="ECO:0000313" key="2">
    <source>
        <dbReference type="EMBL" id="TMQ50381.1"/>
    </source>
</evidence>
<accession>A0A538SG87</accession>
<dbReference type="GO" id="GO:0016051">
    <property type="term" value="P:carbohydrate biosynthetic process"/>
    <property type="evidence" value="ECO:0007669"/>
    <property type="project" value="InterPro"/>
</dbReference>
<dbReference type="InterPro" id="IPR013974">
    <property type="entry name" value="SAF"/>
</dbReference>
<dbReference type="SUPFAM" id="SSF51269">
    <property type="entry name" value="AFP III-like domain"/>
    <property type="match status" value="1"/>
</dbReference>
<sequence length="366" mass="39592">MDCVVESRLGAWPRDADSKEIVVGPEFRIGHRIIGVGHPPLVIAEIGINHEGDYAKAIRMVDDAHAAGCECVKFQCHVVDDEMIPNDVVPGNTTETIWDIMVRCALSEDEERRLKSYVEAKGMIYLCTPFSRAAAVRLQGFGVAAYKIGSGECNNYPLVRLIASYGKPVILSTGMNDLASIALAVDILRGAGVPFALTHCTSMYPTPYEKVRLGGLGELRRAFPDAVLGLSDHSLGNFTCFAAVALGAAVLEKHFTSDKTWPGPDVPISIDPTELSALVFGSRAIHAALGGAKTILPEEQPTIDFAYACVVTTDEVAAGERLTSENVWVKRPGTGEIRAVDYERVLGRTARRPLAKNTQVRWSDLA</sequence>
<dbReference type="InterPro" id="IPR013785">
    <property type="entry name" value="Aldolase_TIM"/>
</dbReference>
<dbReference type="InterPro" id="IPR051690">
    <property type="entry name" value="PseI-like"/>
</dbReference>
<dbReference type="CDD" id="cd11615">
    <property type="entry name" value="SAF_NeuB_like"/>
    <property type="match status" value="1"/>
</dbReference>
<dbReference type="Pfam" id="PF03102">
    <property type="entry name" value="NeuB"/>
    <property type="match status" value="1"/>
</dbReference>
<dbReference type="SUPFAM" id="SSF51569">
    <property type="entry name" value="Aldolase"/>
    <property type="match status" value="1"/>
</dbReference>
<comment type="caution">
    <text evidence="2">The sequence shown here is derived from an EMBL/GenBank/DDBJ whole genome shotgun (WGS) entry which is preliminary data.</text>
</comment>
<dbReference type="Gene3D" id="3.20.20.70">
    <property type="entry name" value="Aldolase class I"/>
    <property type="match status" value="1"/>
</dbReference>